<feature type="compositionally biased region" description="Basic residues" evidence="1">
    <location>
        <begin position="70"/>
        <end position="85"/>
    </location>
</feature>
<dbReference type="AlphaFoldDB" id="A0A9R1MQR7"/>
<protein>
    <submittedName>
        <fullName evidence="3">Uncharacterized protein</fullName>
    </submittedName>
</protein>
<evidence type="ECO:0000313" key="3">
    <source>
        <dbReference type="EMBL" id="KAF7111501.1"/>
    </source>
</evidence>
<name>A0A9R1MQR7_WHEAT</name>
<comment type="caution">
    <text evidence="3">The sequence shown here is derived from an EMBL/GenBank/DDBJ whole genome shotgun (WGS) entry which is preliminary data.</text>
</comment>
<keyword evidence="2" id="KW-0732">Signal</keyword>
<proteinExistence type="predicted"/>
<evidence type="ECO:0000256" key="1">
    <source>
        <dbReference type="SAM" id="MobiDB-lite"/>
    </source>
</evidence>
<sequence>GRGGVLLLLALLAALAAPQAADHRLRLLRLTVVAEQRRGEATHWRRQDQVEATRGGRGGVHVQPAQLRAQLRRRRQQGRRRRCGGRRLPAQKLQLAPASLAGAGLPSRRHRL</sequence>
<reference evidence="3" key="2">
    <citation type="submission" date="2020-03" db="EMBL/GenBank/DDBJ databases">
        <title>The second near-complete assembly of the hexaploid bread wheat (Triticum aestivum) genome.</title>
        <authorList>
            <person name="Zimin A.V."/>
            <person name="Puiu D."/>
            <person name="Shumante A."/>
            <person name="Alonge M."/>
            <person name="Salzberg S.L."/>
        </authorList>
    </citation>
    <scope>NUCLEOTIDE SEQUENCE</scope>
    <source>
        <tissue evidence="3">Leaf</tissue>
    </source>
</reference>
<feature type="compositionally biased region" description="Basic and acidic residues" evidence="1">
    <location>
        <begin position="38"/>
        <end position="51"/>
    </location>
</feature>
<dbReference type="EMBL" id="CM022231">
    <property type="protein sequence ID" value="KAF7111501.1"/>
    <property type="molecule type" value="Genomic_DNA"/>
</dbReference>
<feature type="region of interest" description="Disordered" evidence="1">
    <location>
        <begin position="38"/>
        <end position="89"/>
    </location>
</feature>
<feature type="signal peptide" evidence="2">
    <location>
        <begin position="1"/>
        <end position="21"/>
    </location>
</feature>
<dbReference type="Proteomes" id="UP000815260">
    <property type="component" value="Chromosome 7D"/>
</dbReference>
<organism evidence="3">
    <name type="scientific">Triticum aestivum</name>
    <name type="common">Wheat</name>
    <dbReference type="NCBI Taxonomy" id="4565"/>
    <lineage>
        <taxon>Eukaryota</taxon>
        <taxon>Viridiplantae</taxon>
        <taxon>Streptophyta</taxon>
        <taxon>Embryophyta</taxon>
        <taxon>Tracheophyta</taxon>
        <taxon>Spermatophyta</taxon>
        <taxon>Magnoliopsida</taxon>
        <taxon>Liliopsida</taxon>
        <taxon>Poales</taxon>
        <taxon>Poaceae</taxon>
        <taxon>BOP clade</taxon>
        <taxon>Pooideae</taxon>
        <taxon>Triticodae</taxon>
        <taxon>Triticeae</taxon>
        <taxon>Triticinae</taxon>
        <taxon>Triticum</taxon>
    </lineage>
</organism>
<evidence type="ECO:0000256" key="2">
    <source>
        <dbReference type="SAM" id="SignalP"/>
    </source>
</evidence>
<gene>
    <name evidence="3" type="ORF">CFC21_111507</name>
</gene>
<feature type="non-terminal residue" evidence="3">
    <location>
        <position position="112"/>
    </location>
</feature>
<reference evidence="3" key="1">
    <citation type="journal article" date="2017" name="Gigascience">
        <title>The first near-complete assembly of the hexaploid bread wheat genome, Triticum aestivum.</title>
        <authorList>
            <person name="Zimin A.V."/>
            <person name="Puiu D."/>
            <person name="Hall R."/>
            <person name="Kingan S."/>
            <person name="Clavijo B.J."/>
            <person name="Salzberg S.L."/>
        </authorList>
    </citation>
    <scope>NUCLEOTIDE SEQUENCE</scope>
    <source>
        <tissue evidence="3">Leaf</tissue>
    </source>
</reference>
<feature type="non-terminal residue" evidence="3">
    <location>
        <position position="1"/>
    </location>
</feature>
<accession>A0A9R1MQR7</accession>
<feature type="chain" id="PRO_5040115427" evidence="2">
    <location>
        <begin position="22"/>
        <end position="112"/>
    </location>
</feature>